<keyword evidence="11" id="KW-1185">Reference proteome</keyword>
<dbReference type="InterPro" id="IPR001734">
    <property type="entry name" value="Na/solute_symporter"/>
</dbReference>
<dbReference type="RefSeq" id="XP_041408738.1">
    <property type="nucleotide sequence ID" value="XM_041552804.1"/>
</dbReference>
<dbReference type="GO" id="GO:0015489">
    <property type="term" value="F:putrescine transmembrane transporter activity"/>
    <property type="evidence" value="ECO:0007669"/>
    <property type="project" value="TreeGrafter"/>
</dbReference>
<comment type="subcellular location">
    <subcellularLocation>
        <location evidence="1">Membrane</location>
        <topology evidence="1">Multi-pass membrane protein</topology>
    </subcellularLocation>
</comment>
<evidence type="ECO:0000256" key="3">
    <source>
        <dbReference type="ARBA" id="ARBA00022448"/>
    </source>
</evidence>
<feature type="transmembrane region" description="Helical" evidence="9">
    <location>
        <begin position="135"/>
        <end position="159"/>
    </location>
</feature>
<dbReference type="AlphaFoldDB" id="A0A8H2VJL2"/>
<dbReference type="EMBL" id="CAEFZW010000012">
    <property type="protein sequence ID" value="CAB4256894.1"/>
    <property type="molecule type" value="Genomic_DNA"/>
</dbReference>
<dbReference type="Pfam" id="PF00474">
    <property type="entry name" value="SSF"/>
    <property type="match status" value="1"/>
</dbReference>
<dbReference type="GeneID" id="64859995"/>
<sequence>MGEFKAILPQGAGYAIIVGLGAVFMFGMIATTHMLRRYQKEIMTAEEFTTAGRTVKTGLVSSAVVSSWVWASTLLTSCAKEYGTGIFGGYSYSAGASFQIIAFSILAIKTKQKAPNAHTYLEIIKCRYGKLAHSVYLFYAFATNILVTAMLLTSGSAVFSDLTGMSSIAAAFLLPLGVVIYTMFGGIRATFLTDYIHTCAIIIIVLFFAFRVYATSDVLGSPGKVYDLVREAAKRSPVSGNYKGEYMTMESKSAGIFLVINLVGNFGTVFLDNGYWNKAISASPAATLPAYVMGGLAWMPIPFLISLTMGFACLATEHDPSFPTYPDPLSSYQVSQGLVLPAAAVSVMGKGGAVATLLMVFLAITSGVAAEVISVASVFTYDVYREYFNPRASGKQLIYSSHIACLTFGVAMSGFSVGLTYGYISMGYIYEIMGIIISSAVLPVILTLCWKQQNKVAVIVAPVLGTGLAIMSWLVCTKSLYKELTIDTTFEDYPMLAGNVVALCSPCITIPILTYVFKPQRFDWEILKSIKRADETEELIELEEEQDAEQALGLESIQSNDSHDPLNKNSSDSGNEEKQELRVTESKIKPIKTILSSIQKETPEELKEELEREKKALARGLKIAYGLCIFFAFAFLLVWPIPMYGSHYIFSKKFFTGWVVVQIIWMFISAFCVILFPLWEGRHGIYTTLRGIYWDLTGQTYKLREWQNSSPEELHIVKSQISARIHNIESYNNERNLGIDDIIDTESPK</sequence>
<feature type="transmembrane region" description="Helical" evidence="9">
    <location>
        <begin position="623"/>
        <end position="642"/>
    </location>
</feature>
<dbReference type="PANTHER" id="PTHR46154:SF4">
    <property type="entry name" value="UREA ACTIVE TRANSPORTER"/>
    <property type="match status" value="1"/>
</dbReference>
<proteinExistence type="inferred from homology"/>
<evidence type="ECO:0000313" key="10">
    <source>
        <dbReference type="EMBL" id="CAB4256894.1"/>
    </source>
</evidence>
<feature type="transmembrane region" description="Helical" evidence="9">
    <location>
        <begin position="428"/>
        <end position="449"/>
    </location>
</feature>
<feature type="transmembrane region" description="Helical" evidence="9">
    <location>
        <begin position="87"/>
        <end position="108"/>
    </location>
</feature>
<keyword evidence="5 9" id="KW-1133">Transmembrane helix</keyword>
<feature type="transmembrane region" description="Helical" evidence="9">
    <location>
        <begin position="456"/>
        <end position="475"/>
    </location>
</feature>
<dbReference type="NCBIfam" id="TIGR00813">
    <property type="entry name" value="sss"/>
    <property type="match status" value="1"/>
</dbReference>
<dbReference type="GO" id="GO:0005886">
    <property type="term" value="C:plasma membrane"/>
    <property type="evidence" value="ECO:0007669"/>
    <property type="project" value="TreeGrafter"/>
</dbReference>
<reference evidence="10 11" key="1">
    <citation type="submission" date="2020-05" db="EMBL/GenBank/DDBJ databases">
        <authorList>
            <person name="Casaregola S."/>
            <person name="Devillers H."/>
            <person name="Grondin C."/>
        </authorList>
    </citation>
    <scope>NUCLEOTIDE SEQUENCE [LARGE SCALE GENOMIC DNA]</scope>
    <source>
        <strain evidence="10 11">CLIB 1767</strain>
    </source>
</reference>
<feature type="transmembrane region" description="Helical" evidence="9">
    <location>
        <begin position="654"/>
        <end position="679"/>
    </location>
</feature>
<feature type="transmembrane region" description="Helical" evidence="9">
    <location>
        <begin position="402"/>
        <end position="422"/>
    </location>
</feature>
<dbReference type="CDD" id="cd11476">
    <property type="entry name" value="SLC5sbd_DUR3"/>
    <property type="match status" value="1"/>
</dbReference>
<name>A0A8H2VJL2_9SACH</name>
<feature type="transmembrane region" description="Helical" evidence="9">
    <location>
        <begin position="195"/>
        <end position="214"/>
    </location>
</feature>
<dbReference type="InterPro" id="IPR038377">
    <property type="entry name" value="Na/Glc_symporter_sf"/>
</dbReference>
<accession>A0A8H2VJL2</accession>
<evidence type="ECO:0000313" key="11">
    <source>
        <dbReference type="Proteomes" id="UP000644660"/>
    </source>
</evidence>
<evidence type="ECO:0000256" key="6">
    <source>
        <dbReference type="ARBA" id="ARBA00023136"/>
    </source>
</evidence>
<dbReference type="PROSITE" id="PS50283">
    <property type="entry name" value="NA_SOLUT_SYMP_3"/>
    <property type="match status" value="1"/>
</dbReference>
<evidence type="ECO:0000256" key="2">
    <source>
        <dbReference type="ARBA" id="ARBA00006434"/>
    </source>
</evidence>
<feature type="transmembrane region" description="Helical" evidence="9">
    <location>
        <begin position="165"/>
        <end position="183"/>
    </location>
</feature>
<dbReference type="Proteomes" id="UP000644660">
    <property type="component" value="Unassembled WGS sequence"/>
</dbReference>
<evidence type="ECO:0000256" key="4">
    <source>
        <dbReference type="ARBA" id="ARBA00022692"/>
    </source>
</evidence>
<keyword evidence="4 9" id="KW-0812">Transmembrane</keyword>
<keyword evidence="3" id="KW-0813">Transport</keyword>
<dbReference type="PANTHER" id="PTHR46154">
    <property type="match status" value="1"/>
</dbReference>
<dbReference type="GO" id="GO:0015606">
    <property type="term" value="F:spermidine transmembrane transporter activity"/>
    <property type="evidence" value="ECO:0007669"/>
    <property type="project" value="TreeGrafter"/>
</dbReference>
<evidence type="ECO:0000256" key="9">
    <source>
        <dbReference type="SAM" id="Phobius"/>
    </source>
</evidence>
<feature type="transmembrane region" description="Helical" evidence="9">
    <location>
        <begin position="288"/>
        <end position="312"/>
    </location>
</feature>
<comment type="similarity">
    <text evidence="2 7">Belongs to the sodium:solute symporter (SSF) (TC 2.A.21) family.</text>
</comment>
<dbReference type="FunFam" id="1.20.1730.10:FF:000006">
    <property type="entry name" value="Urea active transporter"/>
    <property type="match status" value="1"/>
</dbReference>
<dbReference type="InterPro" id="IPR031155">
    <property type="entry name" value="DUR"/>
</dbReference>
<evidence type="ECO:0000256" key="8">
    <source>
        <dbReference type="SAM" id="MobiDB-lite"/>
    </source>
</evidence>
<evidence type="ECO:0000256" key="5">
    <source>
        <dbReference type="ARBA" id="ARBA00022989"/>
    </source>
</evidence>
<evidence type="ECO:0000256" key="1">
    <source>
        <dbReference type="ARBA" id="ARBA00004141"/>
    </source>
</evidence>
<organism evidence="10 11">
    <name type="scientific">Maudiozyma barnettii</name>
    <dbReference type="NCBI Taxonomy" id="61262"/>
    <lineage>
        <taxon>Eukaryota</taxon>
        <taxon>Fungi</taxon>
        <taxon>Dikarya</taxon>
        <taxon>Ascomycota</taxon>
        <taxon>Saccharomycotina</taxon>
        <taxon>Saccharomycetes</taxon>
        <taxon>Saccharomycetales</taxon>
        <taxon>Saccharomycetaceae</taxon>
        <taxon>Maudiozyma</taxon>
    </lineage>
</organism>
<feature type="region of interest" description="Disordered" evidence="8">
    <location>
        <begin position="558"/>
        <end position="582"/>
    </location>
</feature>
<feature type="transmembrane region" description="Helical" evidence="9">
    <location>
        <begin position="357"/>
        <end position="381"/>
    </location>
</feature>
<dbReference type="OrthoDB" id="6132759at2759"/>
<gene>
    <name evidence="10" type="ORF">KABA2_12S01672</name>
</gene>
<feature type="transmembrane region" description="Helical" evidence="9">
    <location>
        <begin position="55"/>
        <end position="75"/>
    </location>
</feature>
<feature type="transmembrane region" description="Helical" evidence="9">
    <location>
        <begin position="12"/>
        <end position="35"/>
    </location>
</feature>
<evidence type="ECO:0000256" key="7">
    <source>
        <dbReference type="RuleBase" id="RU362091"/>
    </source>
</evidence>
<dbReference type="Gene3D" id="1.20.1730.10">
    <property type="entry name" value="Sodium/glucose cotransporter"/>
    <property type="match status" value="1"/>
</dbReference>
<feature type="transmembrane region" description="Helical" evidence="9">
    <location>
        <begin position="495"/>
        <end position="517"/>
    </location>
</feature>
<keyword evidence="6 9" id="KW-0472">Membrane</keyword>
<protein>
    <submittedName>
        <fullName evidence="10">Similar to Saccharomyces cerevisiae YHL016C DUR3 Plasma membrane transporter for both urea and polyamines</fullName>
    </submittedName>
</protein>
<feature type="transmembrane region" description="Helical" evidence="9">
    <location>
        <begin position="254"/>
        <end position="276"/>
    </location>
</feature>
<comment type="caution">
    <text evidence="10">The sequence shown here is derived from an EMBL/GenBank/DDBJ whole genome shotgun (WGS) entry which is preliminary data.</text>
</comment>
<dbReference type="GO" id="GO:0015204">
    <property type="term" value="F:urea transmembrane transporter activity"/>
    <property type="evidence" value="ECO:0007669"/>
    <property type="project" value="InterPro"/>
</dbReference>